<evidence type="ECO:0000313" key="3">
    <source>
        <dbReference type="EMBL" id="GGS28690.1"/>
    </source>
</evidence>
<organism evidence="3 4">
    <name type="scientific">Actinokineospora fastidiosa</name>
    <dbReference type="NCBI Taxonomy" id="1816"/>
    <lineage>
        <taxon>Bacteria</taxon>
        <taxon>Bacillati</taxon>
        <taxon>Actinomycetota</taxon>
        <taxon>Actinomycetes</taxon>
        <taxon>Pseudonocardiales</taxon>
        <taxon>Pseudonocardiaceae</taxon>
        <taxon>Actinokineospora</taxon>
    </lineage>
</organism>
<proteinExistence type="predicted"/>
<dbReference type="Pfam" id="PF14242">
    <property type="entry name" value="DUF4342"/>
    <property type="match status" value="1"/>
</dbReference>
<protein>
    <recommendedName>
        <fullName evidence="2">DUF4342 domain-containing protein</fullName>
    </recommendedName>
</protein>
<keyword evidence="1" id="KW-0812">Transmembrane</keyword>
<reference evidence="3" key="1">
    <citation type="journal article" date="2014" name="Int. J. Syst. Evol. Microbiol.">
        <title>Complete genome sequence of Corynebacterium casei LMG S-19264T (=DSM 44701T), isolated from a smear-ripened cheese.</title>
        <authorList>
            <consortium name="US DOE Joint Genome Institute (JGI-PGF)"/>
            <person name="Walter F."/>
            <person name="Albersmeier A."/>
            <person name="Kalinowski J."/>
            <person name="Ruckert C."/>
        </authorList>
    </citation>
    <scope>NUCLEOTIDE SEQUENCE</scope>
    <source>
        <strain evidence="3">JCM 3276</strain>
    </source>
</reference>
<dbReference type="InterPro" id="IPR025642">
    <property type="entry name" value="DUF4342"/>
</dbReference>
<sequence>MTSRAPTRAESARVDGRQVADRIKTLVREGNSRHLVVKDKSGKRVIEMPVTAGVVAAVVAPVVSAVGALAALANRWTIAVEPTGRDAAIQGTAEPDAAKDV</sequence>
<gene>
    <name evidence="3" type="ORF">GCM10010171_22260</name>
</gene>
<feature type="domain" description="DUF4342" evidence="2">
    <location>
        <begin position="7"/>
        <end position="81"/>
    </location>
</feature>
<evidence type="ECO:0000256" key="1">
    <source>
        <dbReference type="SAM" id="Phobius"/>
    </source>
</evidence>
<keyword evidence="4" id="KW-1185">Reference proteome</keyword>
<evidence type="ECO:0000259" key="2">
    <source>
        <dbReference type="Pfam" id="PF14242"/>
    </source>
</evidence>
<reference evidence="3" key="2">
    <citation type="submission" date="2020-09" db="EMBL/GenBank/DDBJ databases">
        <authorList>
            <person name="Sun Q."/>
            <person name="Ohkuma M."/>
        </authorList>
    </citation>
    <scope>NUCLEOTIDE SEQUENCE</scope>
    <source>
        <strain evidence="3">JCM 3276</strain>
    </source>
</reference>
<feature type="transmembrane region" description="Helical" evidence="1">
    <location>
        <begin position="50"/>
        <end position="73"/>
    </location>
</feature>
<comment type="caution">
    <text evidence="3">The sequence shown here is derived from an EMBL/GenBank/DDBJ whole genome shotgun (WGS) entry which is preliminary data.</text>
</comment>
<dbReference type="Proteomes" id="UP000660680">
    <property type="component" value="Unassembled WGS sequence"/>
</dbReference>
<dbReference type="EMBL" id="BMRB01000002">
    <property type="protein sequence ID" value="GGS28690.1"/>
    <property type="molecule type" value="Genomic_DNA"/>
</dbReference>
<keyword evidence="1" id="KW-0472">Membrane</keyword>
<dbReference type="RefSeq" id="WP_189210345.1">
    <property type="nucleotide sequence ID" value="NZ_BMRB01000002.1"/>
</dbReference>
<name>A0A918GBJ0_9PSEU</name>
<dbReference type="AlphaFoldDB" id="A0A918GBJ0"/>
<evidence type="ECO:0000313" key="4">
    <source>
        <dbReference type="Proteomes" id="UP000660680"/>
    </source>
</evidence>
<keyword evidence="1" id="KW-1133">Transmembrane helix</keyword>
<accession>A0A918GBJ0</accession>